<protein>
    <submittedName>
        <fullName evidence="2">Uncharacterized protein</fullName>
    </submittedName>
</protein>
<organism evidence="2 3">
    <name type="scientific">Heracleum sosnowskyi</name>
    <dbReference type="NCBI Taxonomy" id="360622"/>
    <lineage>
        <taxon>Eukaryota</taxon>
        <taxon>Viridiplantae</taxon>
        <taxon>Streptophyta</taxon>
        <taxon>Embryophyta</taxon>
        <taxon>Tracheophyta</taxon>
        <taxon>Spermatophyta</taxon>
        <taxon>Magnoliopsida</taxon>
        <taxon>eudicotyledons</taxon>
        <taxon>Gunneridae</taxon>
        <taxon>Pentapetalae</taxon>
        <taxon>asterids</taxon>
        <taxon>campanulids</taxon>
        <taxon>Apiales</taxon>
        <taxon>Apiaceae</taxon>
        <taxon>Apioideae</taxon>
        <taxon>apioid superclade</taxon>
        <taxon>Tordylieae</taxon>
        <taxon>Tordyliinae</taxon>
        <taxon>Heracleum</taxon>
    </lineage>
</organism>
<feature type="coiled-coil region" evidence="1">
    <location>
        <begin position="145"/>
        <end position="172"/>
    </location>
</feature>
<proteinExistence type="predicted"/>
<comment type="caution">
    <text evidence="2">The sequence shown here is derived from an EMBL/GenBank/DDBJ whole genome shotgun (WGS) entry which is preliminary data.</text>
</comment>
<gene>
    <name evidence="2" type="ORF">POM88_026023</name>
</gene>
<evidence type="ECO:0000313" key="3">
    <source>
        <dbReference type="Proteomes" id="UP001237642"/>
    </source>
</evidence>
<dbReference type="Proteomes" id="UP001237642">
    <property type="component" value="Unassembled WGS sequence"/>
</dbReference>
<reference evidence="2" key="2">
    <citation type="submission" date="2023-05" db="EMBL/GenBank/DDBJ databases">
        <authorList>
            <person name="Schelkunov M.I."/>
        </authorList>
    </citation>
    <scope>NUCLEOTIDE SEQUENCE</scope>
    <source>
        <strain evidence="2">Hsosn_3</strain>
        <tissue evidence="2">Leaf</tissue>
    </source>
</reference>
<reference evidence="2" key="1">
    <citation type="submission" date="2023-02" db="EMBL/GenBank/DDBJ databases">
        <title>Genome of toxic invasive species Heracleum sosnowskyi carries increased number of genes despite the absence of recent whole-genome duplications.</title>
        <authorList>
            <person name="Schelkunov M."/>
            <person name="Shtratnikova V."/>
            <person name="Makarenko M."/>
            <person name="Klepikova A."/>
            <person name="Omelchenko D."/>
            <person name="Novikova G."/>
            <person name="Obukhova E."/>
            <person name="Bogdanov V."/>
            <person name="Penin A."/>
            <person name="Logacheva M."/>
        </authorList>
    </citation>
    <scope>NUCLEOTIDE SEQUENCE</scope>
    <source>
        <strain evidence="2">Hsosn_3</strain>
        <tissue evidence="2">Leaf</tissue>
    </source>
</reference>
<keyword evidence="1" id="KW-0175">Coiled coil</keyword>
<evidence type="ECO:0000256" key="1">
    <source>
        <dbReference type="SAM" id="Coils"/>
    </source>
</evidence>
<accession>A0AAD8MNP5</accession>
<evidence type="ECO:0000313" key="2">
    <source>
        <dbReference type="EMBL" id="KAK1379279.1"/>
    </source>
</evidence>
<dbReference type="AlphaFoldDB" id="A0AAD8MNP5"/>
<keyword evidence="3" id="KW-1185">Reference proteome</keyword>
<dbReference type="EMBL" id="JAUIZM010000006">
    <property type="protein sequence ID" value="KAK1379279.1"/>
    <property type="molecule type" value="Genomic_DNA"/>
</dbReference>
<sequence length="292" mass="33800">MQEDKIKLWDDLTSLNTSNIPWALLGDFNTIQDLRENRGGQAIWIARSFYYKMALQISGFLERNADVLFTPGGLSDHSAAILNFQNRIGAQNKPFQFYNYWLDHPDFHNIVDDVWQTPVRGNPMFVLHSKLNMVKKKLVTLKRNVGSIASEIKEVREQLAAVQEKIQNCSSDQEIFESEKELSSEIWDFLDREESIAHQRSRVQWLELGDQNIAYFHKKIDADWNSSKILSLIDGNGMFLTNENAIKQEAVNYFKSLFTEDLQNYPGIDHLHSLITKKISPVQAQMLFKLKC</sequence>
<name>A0AAD8MNP5_9APIA</name>